<dbReference type="Proteomes" id="UP000606974">
    <property type="component" value="Unassembled WGS sequence"/>
</dbReference>
<dbReference type="EMBL" id="JAACFV010000120">
    <property type="protein sequence ID" value="KAF7505043.1"/>
    <property type="molecule type" value="Genomic_DNA"/>
</dbReference>
<evidence type="ECO:0000313" key="2">
    <source>
        <dbReference type="Proteomes" id="UP000606974"/>
    </source>
</evidence>
<keyword evidence="2" id="KW-1185">Reference proteome</keyword>
<accession>A0A8H7AA77</accession>
<name>A0A8H7AA77_9EURO</name>
<sequence>MAGFTYFMLPSLKFHNDSRSSTQTVPPLYSCCPSRWGQGYSAVTGSIAGK</sequence>
<proteinExistence type="predicted"/>
<protein>
    <submittedName>
        <fullName evidence="1">Uncharacterized protein</fullName>
    </submittedName>
</protein>
<gene>
    <name evidence="1" type="ORF">GJ744_001497</name>
</gene>
<evidence type="ECO:0000313" key="1">
    <source>
        <dbReference type="EMBL" id="KAF7505043.1"/>
    </source>
</evidence>
<organism evidence="1 2">
    <name type="scientific">Endocarpon pusillum</name>
    <dbReference type="NCBI Taxonomy" id="364733"/>
    <lineage>
        <taxon>Eukaryota</taxon>
        <taxon>Fungi</taxon>
        <taxon>Dikarya</taxon>
        <taxon>Ascomycota</taxon>
        <taxon>Pezizomycotina</taxon>
        <taxon>Eurotiomycetes</taxon>
        <taxon>Chaetothyriomycetidae</taxon>
        <taxon>Verrucariales</taxon>
        <taxon>Verrucariaceae</taxon>
        <taxon>Endocarpon</taxon>
    </lineage>
</organism>
<comment type="caution">
    <text evidence="1">The sequence shown here is derived from an EMBL/GenBank/DDBJ whole genome shotgun (WGS) entry which is preliminary data.</text>
</comment>
<reference evidence="1" key="1">
    <citation type="submission" date="2020-02" db="EMBL/GenBank/DDBJ databases">
        <authorList>
            <person name="Palmer J.M."/>
        </authorList>
    </citation>
    <scope>NUCLEOTIDE SEQUENCE</scope>
    <source>
        <strain evidence="1">EPUS1.4</strain>
        <tissue evidence="1">Thallus</tissue>
    </source>
</reference>
<dbReference type="AlphaFoldDB" id="A0A8H7AA77"/>